<dbReference type="GeneTree" id="ENSGT00940000177641"/>
<accession>A0A3Q3GRL1</accession>
<dbReference type="Ensembl" id="ENSLBET00000035375.1">
    <property type="protein sequence ID" value="ENSLBEP00000033899.1"/>
    <property type="gene ID" value="ENSLBEG00000025526.1"/>
</dbReference>
<evidence type="ECO:0000313" key="2">
    <source>
        <dbReference type="Ensembl" id="ENSLBEP00000033899.1"/>
    </source>
</evidence>
<dbReference type="PANTHER" id="PTHR33244:SF3">
    <property type="entry name" value="PEPTIDASE A2 DOMAIN-CONTAINING PROTEIN"/>
    <property type="match status" value="1"/>
</dbReference>
<proteinExistence type="predicted"/>
<dbReference type="GO" id="GO:0003676">
    <property type="term" value="F:nucleic acid binding"/>
    <property type="evidence" value="ECO:0007669"/>
    <property type="project" value="InterPro"/>
</dbReference>
<dbReference type="PANTHER" id="PTHR33244">
    <property type="entry name" value="INTEGRASE CATALYTIC DOMAIN-CONTAINING PROTEIN-RELATED"/>
    <property type="match status" value="1"/>
</dbReference>
<organism evidence="2 3">
    <name type="scientific">Labrus bergylta</name>
    <name type="common">ballan wrasse</name>
    <dbReference type="NCBI Taxonomy" id="56723"/>
    <lineage>
        <taxon>Eukaryota</taxon>
        <taxon>Metazoa</taxon>
        <taxon>Chordata</taxon>
        <taxon>Craniata</taxon>
        <taxon>Vertebrata</taxon>
        <taxon>Euteleostomi</taxon>
        <taxon>Actinopterygii</taxon>
        <taxon>Neopterygii</taxon>
        <taxon>Teleostei</taxon>
        <taxon>Neoteleostei</taxon>
        <taxon>Acanthomorphata</taxon>
        <taxon>Eupercaria</taxon>
        <taxon>Labriformes</taxon>
        <taxon>Labridae</taxon>
        <taxon>Labrus</taxon>
    </lineage>
</organism>
<dbReference type="InterPro" id="IPR036397">
    <property type="entry name" value="RNaseH_sf"/>
</dbReference>
<reference evidence="2" key="2">
    <citation type="submission" date="2025-09" db="UniProtKB">
        <authorList>
            <consortium name="Ensembl"/>
        </authorList>
    </citation>
    <scope>IDENTIFICATION</scope>
</reference>
<reference evidence="2" key="1">
    <citation type="submission" date="2025-08" db="UniProtKB">
        <authorList>
            <consortium name="Ensembl"/>
        </authorList>
    </citation>
    <scope>IDENTIFICATION</scope>
</reference>
<feature type="region of interest" description="Disordered" evidence="1">
    <location>
        <begin position="233"/>
        <end position="267"/>
    </location>
</feature>
<dbReference type="Gene3D" id="3.30.420.10">
    <property type="entry name" value="Ribonuclease H-like superfamily/Ribonuclease H"/>
    <property type="match status" value="1"/>
</dbReference>
<sequence>IGLSNNITTSSAVMHKFPPRGLNKVYLYLYLYGISTVLRTDNSPQNCRTVQRLLRKLRHFSLSTNSQRLWHKASDKYLALLDYRTTPLESVGLSPAQLLMGRRPRNKLPSAQQLLMPRAYDPRKVKHQLDRCKASQKLYYDNSRASKHRLPLTPGEEVRMQPYPGNPNWSPAVVIQKHTAARSYIVDCGRKEFCRNSQHLRRSTSVANQSRHFPSDEPWAEPNQEMFSPTADNVMVPIPEKPPDSGQMLPYTTKSGRVVKPPQRLDL</sequence>
<dbReference type="AlphaFoldDB" id="A0A3Q3GRL1"/>
<dbReference type="Proteomes" id="UP000261660">
    <property type="component" value="Unplaced"/>
</dbReference>
<dbReference type="InParanoid" id="A0A3Q3GRL1"/>
<protein>
    <submittedName>
        <fullName evidence="2">Uncharacterized protein</fullName>
    </submittedName>
</protein>
<evidence type="ECO:0000256" key="1">
    <source>
        <dbReference type="SAM" id="MobiDB-lite"/>
    </source>
</evidence>
<evidence type="ECO:0000313" key="3">
    <source>
        <dbReference type="Proteomes" id="UP000261660"/>
    </source>
</evidence>
<name>A0A3Q3GRL1_9LABR</name>
<keyword evidence="3" id="KW-1185">Reference proteome</keyword>